<dbReference type="InterPro" id="IPR000120">
    <property type="entry name" value="Amidase"/>
</dbReference>
<gene>
    <name evidence="3" type="ORF">JQ619_19810</name>
</gene>
<comment type="caution">
    <text evidence="3">The sequence shown here is derived from an EMBL/GenBank/DDBJ whole genome shotgun (WGS) entry which is preliminary data.</text>
</comment>
<dbReference type="Proteomes" id="UP001314635">
    <property type="component" value="Unassembled WGS sequence"/>
</dbReference>
<sequence>MDMPLWRWSATQLASAIRNKEITSREAVTACLDRIASINPELNAVVSVQADDALAAADLADHMVAAGTTLGPLHGVPVTTKINVDQAGLPTTNGIVAFKDNIAKDDAPVVANLRRAGAVIIGRTNTPAFSMRWFTDNELHGRTLNPWRPDRTPGGSSGGAAVAAATGMCAIAHGNDGGGSIRYPAYCTGTVGLRPSFGRVPAFNGTAPSERQLSLQLISVQGAITRNVADARLALAAMAAPDPRDPWHVAMPLEGPRRDHPGVAVCLDPAGVGIAPEVEAAVRKAAAILHRAGYEVSWRDPPDVAAAAKAWNDFAQGEARLTLSAQIEQHGDALARRAFALMMARTPELDVPSLMQLSAARATYLRRWQAFMQEHPLVLCPVAMETALPYGVDIESEASVDRLYRSHVFLFATAYLGLPSISVPTGVHEGIPIGVQIVGPRFREDLVLDAAAAVEHAAAEAPPLLSS</sequence>
<dbReference type="Pfam" id="PF01425">
    <property type="entry name" value="Amidase"/>
    <property type="match status" value="1"/>
</dbReference>
<dbReference type="NCBIfam" id="NF005687">
    <property type="entry name" value="PRK07487.1"/>
    <property type="match status" value="1"/>
</dbReference>
<proteinExistence type="inferred from homology"/>
<dbReference type="PANTHER" id="PTHR11895:SF7">
    <property type="entry name" value="GLUTAMYL-TRNA(GLN) AMIDOTRANSFERASE SUBUNIT A, MITOCHONDRIAL"/>
    <property type="match status" value="1"/>
</dbReference>
<dbReference type="InterPro" id="IPR023631">
    <property type="entry name" value="Amidase_dom"/>
</dbReference>
<protein>
    <submittedName>
        <fullName evidence="3">Amidase</fullName>
    </submittedName>
</protein>
<evidence type="ECO:0000256" key="1">
    <source>
        <dbReference type="ARBA" id="ARBA00009199"/>
    </source>
</evidence>
<organism evidence="3 4">
    <name type="scientific">Bradyrhizobium denitrificans</name>
    <dbReference type="NCBI Taxonomy" id="2734912"/>
    <lineage>
        <taxon>Bacteria</taxon>
        <taxon>Pseudomonadati</taxon>
        <taxon>Pseudomonadota</taxon>
        <taxon>Alphaproteobacteria</taxon>
        <taxon>Hyphomicrobiales</taxon>
        <taxon>Nitrobacteraceae</taxon>
        <taxon>Bradyrhizobium</taxon>
    </lineage>
</organism>
<evidence type="ECO:0000259" key="2">
    <source>
        <dbReference type="Pfam" id="PF01425"/>
    </source>
</evidence>
<dbReference type="SUPFAM" id="SSF75304">
    <property type="entry name" value="Amidase signature (AS) enzymes"/>
    <property type="match status" value="1"/>
</dbReference>
<dbReference type="InterPro" id="IPR036928">
    <property type="entry name" value="AS_sf"/>
</dbReference>
<dbReference type="EMBL" id="JAFCLK010000018">
    <property type="protein sequence ID" value="MBR1138022.1"/>
    <property type="molecule type" value="Genomic_DNA"/>
</dbReference>
<evidence type="ECO:0000313" key="4">
    <source>
        <dbReference type="Proteomes" id="UP001314635"/>
    </source>
</evidence>
<comment type="similarity">
    <text evidence="1">Belongs to the amidase family.</text>
</comment>
<feature type="domain" description="Amidase" evidence="2">
    <location>
        <begin position="26"/>
        <end position="448"/>
    </location>
</feature>
<name>A0ABS5G9M0_9BRAD</name>
<accession>A0ABS5G9M0</accession>
<evidence type="ECO:0000313" key="3">
    <source>
        <dbReference type="EMBL" id="MBR1138022.1"/>
    </source>
</evidence>
<dbReference type="RefSeq" id="WP_012042597.1">
    <property type="nucleotide sequence ID" value="NZ_JABFDP010000021.1"/>
</dbReference>
<dbReference type="PANTHER" id="PTHR11895">
    <property type="entry name" value="TRANSAMIDASE"/>
    <property type="match status" value="1"/>
</dbReference>
<dbReference type="Gene3D" id="3.90.1300.10">
    <property type="entry name" value="Amidase signature (AS) domain"/>
    <property type="match status" value="1"/>
</dbReference>
<reference evidence="4" key="1">
    <citation type="journal article" date="2021" name="ISME J.">
        <title>Evolutionary origin and ecological implication of a unique nif island in free-living Bradyrhizobium lineages.</title>
        <authorList>
            <person name="Tao J."/>
        </authorList>
    </citation>
    <scope>NUCLEOTIDE SEQUENCE [LARGE SCALE GENOMIC DNA]</scope>
    <source>
        <strain evidence="4">SZCCT0094</strain>
    </source>
</reference>
<keyword evidence="4" id="KW-1185">Reference proteome</keyword>